<dbReference type="PANTHER" id="PTHR10194">
    <property type="entry name" value="RAS GTPASE-ACTIVATING PROTEINS"/>
    <property type="match status" value="1"/>
</dbReference>
<protein>
    <recommendedName>
        <fullName evidence="3">Ras-GAP domain-containing protein</fullName>
    </recommendedName>
</protein>
<comment type="caution">
    <text evidence="4">The sequence shown here is derived from an EMBL/GenBank/DDBJ whole genome shotgun (WGS) entry which is preliminary data.</text>
</comment>
<dbReference type="EMBL" id="CAJNOW010004554">
    <property type="protein sequence ID" value="CAF1421661.1"/>
    <property type="molecule type" value="Genomic_DNA"/>
</dbReference>
<keyword evidence="2" id="KW-0597">Phosphoprotein</keyword>
<organism evidence="4 6">
    <name type="scientific">Rotaria magnacalcarata</name>
    <dbReference type="NCBI Taxonomy" id="392030"/>
    <lineage>
        <taxon>Eukaryota</taxon>
        <taxon>Metazoa</taxon>
        <taxon>Spiralia</taxon>
        <taxon>Gnathifera</taxon>
        <taxon>Rotifera</taxon>
        <taxon>Eurotatoria</taxon>
        <taxon>Bdelloidea</taxon>
        <taxon>Philodinida</taxon>
        <taxon>Philodinidae</taxon>
        <taxon>Rotaria</taxon>
    </lineage>
</organism>
<proteinExistence type="predicted"/>
<dbReference type="InterPro" id="IPR001936">
    <property type="entry name" value="RasGAP_dom"/>
</dbReference>
<keyword evidence="1" id="KW-0343">GTPase activation</keyword>
<evidence type="ECO:0000256" key="1">
    <source>
        <dbReference type="ARBA" id="ARBA00022468"/>
    </source>
</evidence>
<feature type="domain" description="Ras-GAP" evidence="3">
    <location>
        <begin position="64"/>
        <end position="132"/>
    </location>
</feature>
<dbReference type="PROSITE" id="PS50018">
    <property type="entry name" value="RAS_GTPASE_ACTIV_2"/>
    <property type="match status" value="1"/>
</dbReference>
<dbReference type="Proteomes" id="UP000663855">
    <property type="component" value="Unassembled WGS sequence"/>
</dbReference>
<evidence type="ECO:0000259" key="3">
    <source>
        <dbReference type="PROSITE" id="PS50018"/>
    </source>
</evidence>
<evidence type="ECO:0000313" key="4">
    <source>
        <dbReference type="EMBL" id="CAF1317746.1"/>
    </source>
</evidence>
<sequence length="132" mass="15549">MTYQTQEQQLQLINQRINQLHQKQQSFRNSTIVAMSSFLAANIESGLMRILGYHRDPQTRATFMEDELARVFVTIFDVKHLRHQLLLNMFAKEVEMADCYQMILRGNGLPTKMMSFCFKLYGSHYLLRAIQK</sequence>
<name>A0A815EWW3_9BILA</name>
<accession>A0A815EWW3</accession>
<dbReference type="EMBL" id="CAJNOV010008290">
    <property type="protein sequence ID" value="CAF1317746.1"/>
    <property type="molecule type" value="Genomic_DNA"/>
</dbReference>
<dbReference type="Gene3D" id="1.10.506.10">
    <property type="entry name" value="GTPase Activation - p120gap, domain 1"/>
    <property type="match status" value="1"/>
</dbReference>
<dbReference type="SUPFAM" id="SSF48350">
    <property type="entry name" value="GTPase activation domain, GAP"/>
    <property type="match status" value="1"/>
</dbReference>
<dbReference type="GO" id="GO:0005096">
    <property type="term" value="F:GTPase activator activity"/>
    <property type="evidence" value="ECO:0007669"/>
    <property type="project" value="UniProtKB-KW"/>
</dbReference>
<dbReference type="InterPro" id="IPR008936">
    <property type="entry name" value="Rho_GTPase_activation_prot"/>
</dbReference>
<evidence type="ECO:0000256" key="2">
    <source>
        <dbReference type="ARBA" id="ARBA00022553"/>
    </source>
</evidence>
<reference evidence="4" key="1">
    <citation type="submission" date="2021-02" db="EMBL/GenBank/DDBJ databases">
        <authorList>
            <person name="Nowell W R."/>
        </authorList>
    </citation>
    <scope>NUCLEOTIDE SEQUENCE</scope>
</reference>
<evidence type="ECO:0000313" key="5">
    <source>
        <dbReference type="EMBL" id="CAF1421661.1"/>
    </source>
</evidence>
<dbReference type="InterPro" id="IPR039360">
    <property type="entry name" value="Ras_GTPase"/>
</dbReference>
<evidence type="ECO:0000313" key="6">
    <source>
        <dbReference type="Proteomes" id="UP000663855"/>
    </source>
</evidence>
<dbReference type="PANTHER" id="PTHR10194:SF142">
    <property type="entry name" value="NEUROFIBROMIN"/>
    <property type="match status" value="1"/>
</dbReference>
<gene>
    <name evidence="4" type="ORF">CJN711_LOCUS17770</name>
    <name evidence="5" type="ORF">KQP761_LOCUS10607</name>
</gene>
<dbReference type="AlphaFoldDB" id="A0A815EWW3"/>
<dbReference type="Proteomes" id="UP000663834">
    <property type="component" value="Unassembled WGS sequence"/>
</dbReference>
<dbReference type="OrthoDB" id="6610676at2759"/>